<feature type="non-terminal residue" evidence="1">
    <location>
        <position position="1"/>
    </location>
</feature>
<sequence>GHLQTIVTLGWGTKYGFGVCVIQSKPQKPPRADVPLSVRLQDTVTLLHGASHCLS</sequence>
<gene>
    <name evidence="1" type="ORF">EGK_18641</name>
</gene>
<dbReference type="AlphaFoldDB" id="G7N0E3"/>
<reference evidence="1" key="1">
    <citation type="journal article" date="2011" name="Nat. Biotechnol.">
        <title>Genome sequencing and comparison of two nonhuman primate animal models, the cynomolgus and Chinese rhesus macaques.</title>
        <authorList>
            <person name="Yan G."/>
            <person name="Zhang G."/>
            <person name="Fang X."/>
            <person name="Zhang Y."/>
            <person name="Li C."/>
            <person name="Ling F."/>
            <person name="Cooper D.N."/>
            <person name="Li Q."/>
            <person name="Li Y."/>
            <person name="van Gool A.J."/>
            <person name="Du H."/>
            <person name="Chen J."/>
            <person name="Chen R."/>
            <person name="Zhang P."/>
            <person name="Huang Z."/>
            <person name="Thompson J.R."/>
            <person name="Meng Y."/>
            <person name="Bai Y."/>
            <person name="Wang J."/>
            <person name="Zhuo M."/>
            <person name="Wang T."/>
            <person name="Huang Y."/>
            <person name="Wei L."/>
            <person name="Li J."/>
            <person name="Wang Z."/>
            <person name="Hu H."/>
            <person name="Yang P."/>
            <person name="Le L."/>
            <person name="Stenson P.D."/>
            <person name="Li B."/>
            <person name="Liu X."/>
            <person name="Ball E.V."/>
            <person name="An N."/>
            <person name="Huang Q."/>
            <person name="Zhang Y."/>
            <person name="Fan W."/>
            <person name="Zhang X."/>
            <person name="Li Y."/>
            <person name="Wang W."/>
            <person name="Katze M.G."/>
            <person name="Su B."/>
            <person name="Nielsen R."/>
            <person name="Yang H."/>
            <person name="Wang J."/>
            <person name="Wang X."/>
            <person name="Wang J."/>
        </authorList>
    </citation>
    <scope>NUCLEOTIDE SEQUENCE [LARGE SCALE GENOMIC DNA]</scope>
    <source>
        <strain evidence="1">CR-5</strain>
    </source>
</reference>
<feature type="non-terminal residue" evidence="1">
    <location>
        <position position="55"/>
    </location>
</feature>
<accession>G7N0E3</accession>
<name>G7N0E3_MACMU</name>
<protein>
    <submittedName>
        <fullName evidence="1">Uncharacterized protein</fullName>
    </submittedName>
</protein>
<evidence type="ECO:0000313" key="1">
    <source>
        <dbReference type="EMBL" id="EHH28245.1"/>
    </source>
</evidence>
<proteinExistence type="predicted"/>
<dbReference type="EMBL" id="CM001260">
    <property type="protein sequence ID" value="EHH28245.1"/>
    <property type="molecule type" value="Genomic_DNA"/>
</dbReference>
<dbReference type="Proteomes" id="UP000013456">
    <property type="component" value="Chromosome 8"/>
</dbReference>
<organism evidence="1">
    <name type="scientific">Macaca mulatta</name>
    <name type="common">Rhesus macaque</name>
    <dbReference type="NCBI Taxonomy" id="9544"/>
    <lineage>
        <taxon>Eukaryota</taxon>
        <taxon>Metazoa</taxon>
        <taxon>Chordata</taxon>
        <taxon>Craniata</taxon>
        <taxon>Vertebrata</taxon>
        <taxon>Euteleostomi</taxon>
        <taxon>Mammalia</taxon>
        <taxon>Eutheria</taxon>
        <taxon>Euarchontoglires</taxon>
        <taxon>Primates</taxon>
        <taxon>Haplorrhini</taxon>
        <taxon>Catarrhini</taxon>
        <taxon>Cercopithecidae</taxon>
        <taxon>Cercopithecinae</taxon>
        <taxon>Macaca</taxon>
    </lineage>
</organism>